<dbReference type="STRING" id="97359.A0A550C558"/>
<feature type="compositionally biased region" description="Basic and acidic residues" evidence="1">
    <location>
        <begin position="210"/>
        <end position="223"/>
    </location>
</feature>
<evidence type="ECO:0000259" key="2">
    <source>
        <dbReference type="SMART" id="SM00513"/>
    </source>
</evidence>
<dbReference type="GO" id="GO:0061630">
    <property type="term" value="F:ubiquitin protein ligase activity"/>
    <property type="evidence" value="ECO:0007669"/>
    <property type="project" value="InterPro"/>
</dbReference>
<dbReference type="AlphaFoldDB" id="A0A550C558"/>
<name>A0A550C558_9AGAR</name>
<feature type="region of interest" description="Disordered" evidence="1">
    <location>
        <begin position="44"/>
        <end position="154"/>
    </location>
</feature>
<dbReference type="PANTHER" id="PTHR14134:SF2">
    <property type="entry name" value="E3 UBIQUITIN-PROTEIN LIGASE RAD18"/>
    <property type="match status" value="1"/>
</dbReference>
<accession>A0A550C558</accession>
<dbReference type="GO" id="GO:0097505">
    <property type="term" value="C:Rad6-Rad18 complex"/>
    <property type="evidence" value="ECO:0007669"/>
    <property type="project" value="TreeGrafter"/>
</dbReference>
<dbReference type="InterPro" id="IPR039577">
    <property type="entry name" value="Rad18"/>
</dbReference>
<evidence type="ECO:0000313" key="3">
    <source>
        <dbReference type="EMBL" id="TRM59928.1"/>
    </source>
</evidence>
<feature type="region of interest" description="Disordered" evidence="1">
    <location>
        <begin position="197"/>
        <end position="325"/>
    </location>
</feature>
<feature type="compositionally biased region" description="Polar residues" evidence="1">
    <location>
        <begin position="315"/>
        <end position="325"/>
    </location>
</feature>
<dbReference type="OrthoDB" id="9049620at2759"/>
<protein>
    <recommendedName>
        <fullName evidence="2">SAP domain-containing protein</fullName>
    </recommendedName>
</protein>
<dbReference type="GO" id="GO:0006513">
    <property type="term" value="P:protein monoubiquitination"/>
    <property type="evidence" value="ECO:0007669"/>
    <property type="project" value="InterPro"/>
</dbReference>
<feature type="compositionally biased region" description="Low complexity" evidence="1">
    <location>
        <begin position="274"/>
        <end position="285"/>
    </location>
</feature>
<evidence type="ECO:0000256" key="1">
    <source>
        <dbReference type="SAM" id="MobiDB-lite"/>
    </source>
</evidence>
<sequence>MATKQECPICRHSANEGSLRVNIQVEDIVTAWKAARPYMLKLAKEDEQAQTEEPAAEKKRKRGKERGSSRSPLSPERSARLKREPPADDDIEMTGSSTPPSADNELIASASSTPQIQSSSSSAAWSKLLGSNVDPGKARGKQKEDMKESSLPKVSYDTLKDKKIRELLADEKLPTTGDRSTCVTRHKKWVMLYNANLDRSSANRKTRSQLQRELKKWEEDVKPRSSKKPAVEDAGAYVRTHSDDFKRLIEQARASRPKKEQQNGQLDAPSGPSGANEDGAAAGEGQSSSTTPCSGGRPPASSSSPAKPKEVIELDSSQESAPADS</sequence>
<feature type="compositionally biased region" description="Low complexity" evidence="1">
    <location>
        <begin position="108"/>
        <end position="126"/>
    </location>
</feature>
<organism evidence="3 4">
    <name type="scientific">Schizophyllum amplum</name>
    <dbReference type="NCBI Taxonomy" id="97359"/>
    <lineage>
        <taxon>Eukaryota</taxon>
        <taxon>Fungi</taxon>
        <taxon>Dikarya</taxon>
        <taxon>Basidiomycota</taxon>
        <taxon>Agaricomycotina</taxon>
        <taxon>Agaricomycetes</taxon>
        <taxon>Agaricomycetidae</taxon>
        <taxon>Agaricales</taxon>
        <taxon>Schizophyllaceae</taxon>
        <taxon>Schizophyllum</taxon>
    </lineage>
</organism>
<dbReference type="EMBL" id="VDMD01000025">
    <property type="protein sequence ID" value="TRM59928.1"/>
    <property type="molecule type" value="Genomic_DNA"/>
</dbReference>
<reference evidence="3 4" key="1">
    <citation type="journal article" date="2019" name="New Phytol.">
        <title>Comparative genomics reveals unique wood-decay strategies and fruiting body development in the Schizophyllaceae.</title>
        <authorList>
            <person name="Almasi E."/>
            <person name="Sahu N."/>
            <person name="Krizsan K."/>
            <person name="Balint B."/>
            <person name="Kovacs G.M."/>
            <person name="Kiss B."/>
            <person name="Cseklye J."/>
            <person name="Drula E."/>
            <person name="Henrissat B."/>
            <person name="Nagy I."/>
            <person name="Chovatia M."/>
            <person name="Adam C."/>
            <person name="LaButti K."/>
            <person name="Lipzen A."/>
            <person name="Riley R."/>
            <person name="Grigoriev I.V."/>
            <person name="Nagy L.G."/>
        </authorList>
    </citation>
    <scope>NUCLEOTIDE SEQUENCE [LARGE SCALE GENOMIC DNA]</scope>
    <source>
        <strain evidence="3 4">NL-1724</strain>
    </source>
</reference>
<dbReference type="Proteomes" id="UP000320762">
    <property type="component" value="Unassembled WGS sequence"/>
</dbReference>
<dbReference type="GO" id="GO:0005634">
    <property type="term" value="C:nucleus"/>
    <property type="evidence" value="ECO:0007669"/>
    <property type="project" value="TreeGrafter"/>
</dbReference>
<dbReference type="GO" id="GO:0006301">
    <property type="term" value="P:DNA damage tolerance"/>
    <property type="evidence" value="ECO:0007669"/>
    <property type="project" value="InterPro"/>
</dbReference>
<comment type="caution">
    <text evidence="3">The sequence shown here is derived from an EMBL/GenBank/DDBJ whole genome shotgun (WGS) entry which is preliminary data.</text>
</comment>
<dbReference type="PANTHER" id="PTHR14134">
    <property type="entry name" value="E3 UBIQUITIN-PROTEIN LIGASE RAD18"/>
    <property type="match status" value="1"/>
</dbReference>
<feature type="compositionally biased region" description="Basic and acidic residues" evidence="1">
    <location>
        <begin position="77"/>
        <end position="86"/>
    </location>
</feature>
<evidence type="ECO:0000313" key="4">
    <source>
        <dbReference type="Proteomes" id="UP000320762"/>
    </source>
</evidence>
<keyword evidence="4" id="KW-1185">Reference proteome</keyword>
<dbReference type="SMART" id="SM00513">
    <property type="entry name" value="SAP"/>
    <property type="match status" value="1"/>
</dbReference>
<dbReference type="GO" id="GO:0003697">
    <property type="term" value="F:single-stranded DNA binding"/>
    <property type="evidence" value="ECO:0007669"/>
    <property type="project" value="InterPro"/>
</dbReference>
<feature type="compositionally biased region" description="Basic and acidic residues" evidence="1">
    <location>
        <begin position="240"/>
        <end position="250"/>
    </location>
</feature>
<feature type="compositionally biased region" description="Basic and acidic residues" evidence="1">
    <location>
        <begin position="141"/>
        <end position="150"/>
    </location>
</feature>
<feature type="domain" description="SAP" evidence="2">
    <location>
        <begin position="156"/>
        <end position="190"/>
    </location>
</feature>
<proteinExistence type="predicted"/>
<dbReference type="InterPro" id="IPR003034">
    <property type="entry name" value="SAP_dom"/>
</dbReference>
<gene>
    <name evidence="3" type="ORF">BD626DRAFT_550071</name>
</gene>